<dbReference type="EMBL" id="CP134145">
    <property type="protein sequence ID" value="WNC72016.1"/>
    <property type="molecule type" value="Genomic_DNA"/>
</dbReference>
<reference evidence="2" key="1">
    <citation type="submission" date="2023-09" db="EMBL/GenBank/DDBJ databases">
        <authorList>
            <person name="Li S."/>
            <person name="Li X."/>
            <person name="Zhang C."/>
            <person name="Zhao Z."/>
        </authorList>
    </citation>
    <scope>NUCLEOTIDE SEQUENCE [LARGE SCALE GENOMIC DNA]</scope>
    <source>
        <strain evidence="2">SQ149</strain>
    </source>
</reference>
<keyword evidence="2" id="KW-1185">Reference proteome</keyword>
<dbReference type="Proteomes" id="UP001258994">
    <property type="component" value="Chromosome"/>
</dbReference>
<accession>A0ABY9TT62</accession>
<sequence>MHKRFTVRPIPYSDESFIGFVLRVAKVNGYKKLSHIFGVIDLPFLITTLEISSNMFQKLINKLAPFLLLKPDALFKQFSETQCLYFDEHRGIKKINLQAPHICISCFQAGDAYLKQDWQLAHHTHCEVHCSQLQSACPCCKTSFTWNTYLFDGCAKCGLRWVDVSMLNGGDIPLYQAMLNRLTGMPRENYLRGLYKALIHASRPSDYLTVSLNRFPELGGCAHKYFDKAYALLSAPAFRQRTKCELNHHLASHLTSIKTCDLAALNYPACNLSALQLPYNDDDSIEPLPAQVDFLPKIIRKNLSNKLVAPVLSLLSDEQAAKLIGLTPSQLNELARNKGIESIINSSQHVYSLNQVDNWLTNIIKTASPSVNINKGLSICINEIDKLGEKYLCSFAETFSLLLREKLPLFDIEKNNKLTGIYVNRLQLQSLLQENTNRQFNTLLSKSVLSKFFCIREHKISLLAKVFEWESVAVNRVKSAYKPQDIKSFFESHIVLDKWCEERVYPKSSLYQYLNDHNVRPVANTIDERWVLHVFEKSAKLFQVIDSFEKDWLKSKAPRHLPYGFNKIQPNFYKQASSVHRINHEMLSRQFPLTL</sequence>
<evidence type="ECO:0000313" key="2">
    <source>
        <dbReference type="Proteomes" id="UP001258994"/>
    </source>
</evidence>
<protein>
    <recommendedName>
        <fullName evidence="3">Transposon Tn7 transposition protein TnsD C-termianl domain-containing protein</fullName>
    </recommendedName>
</protein>
<evidence type="ECO:0008006" key="3">
    <source>
        <dbReference type="Google" id="ProtNLM"/>
    </source>
</evidence>
<evidence type="ECO:0000313" key="1">
    <source>
        <dbReference type="EMBL" id="WNC72016.1"/>
    </source>
</evidence>
<gene>
    <name evidence="1" type="ORF">RGQ13_18135</name>
</gene>
<proteinExistence type="predicted"/>
<name>A0ABY9TT62_9GAMM</name>
<organism evidence="1 2">
    <name type="scientific">Thalassotalea psychrophila</name>
    <dbReference type="NCBI Taxonomy" id="3065647"/>
    <lineage>
        <taxon>Bacteria</taxon>
        <taxon>Pseudomonadati</taxon>
        <taxon>Pseudomonadota</taxon>
        <taxon>Gammaproteobacteria</taxon>
        <taxon>Alteromonadales</taxon>
        <taxon>Colwelliaceae</taxon>
        <taxon>Thalassotalea</taxon>
    </lineage>
</organism>
<dbReference type="RefSeq" id="WP_348391136.1">
    <property type="nucleotide sequence ID" value="NZ_CP134145.1"/>
</dbReference>